<dbReference type="AlphaFoldDB" id="A0AAD7SN06"/>
<feature type="compositionally biased region" description="Basic and acidic residues" evidence="1">
    <location>
        <begin position="958"/>
        <end position="975"/>
    </location>
</feature>
<feature type="region of interest" description="Disordered" evidence="1">
    <location>
        <begin position="276"/>
        <end position="308"/>
    </location>
</feature>
<proteinExistence type="predicted"/>
<feature type="region of interest" description="Disordered" evidence="1">
    <location>
        <begin position="350"/>
        <end position="371"/>
    </location>
</feature>
<dbReference type="GO" id="GO:0000226">
    <property type="term" value="P:microtubule cytoskeleton organization"/>
    <property type="evidence" value="ECO:0007669"/>
    <property type="project" value="InterPro"/>
</dbReference>
<dbReference type="PANTHER" id="PTHR13843:SF5">
    <property type="entry name" value="MICROTUBULE-ASSOCIATED PROTEIN 1B"/>
    <property type="match status" value="1"/>
</dbReference>
<dbReference type="GO" id="GO:0043025">
    <property type="term" value="C:neuronal cell body"/>
    <property type="evidence" value="ECO:0007669"/>
    <property type="project" value="TreeGrafter"/>
</dbReference>
<protein>
    <recommendedName>
        <fullName evidence="4">Microtubule-associated protein 1B</fullName>
    </recommendedName>
</protein>
<feature type="compositionally biased region" description="Basic and acidic residues" evidence="1">
    <location>
        <begin position="442"/>
        <end position="465"/>
    </location>
</feature>
<reference evidence="2" key="1">
    <citation type="journal article" date="2023" name="Science">
        <title>Genome structures resolve the early diversification of teleost fishes.</title>
        <authorList>
            <person name="Parey E."/>
            <person name="Louis A."/>
            <person name="Montfort J."/>
            <person name="Bouchez O."/>
            <person name="Roques C."/>
            <person name="Iampietro C."/>
            <person name="Lluch J."/>
            <person name="Castinel A."/>
            <person name="Donnadieu C."/>
            <person name="Desvignes T."/>
            <person name="Floi Bucao C."/>
            <person name="Jouanno E."/>
            <person name="Wen M."/>
            <person name="Mejri S."/>
            <person name="Dirks R."/>
            <person name="Jansen H."/>
            <person name="Henkel C."/>
            <person name="Chen W.J."/>
            <person name="Zahm M."/>
            <person name="Cabau C."/>
            <person name="Klopp C."/>
            <person name="Thompson A.W."/>
            <person name="Robinson-Rechavi M."/>
            <person name="Braasch I."/>
            <person name="Lecointre G."/>
            <person name="Bobe J."/>
            <person name="Postlethwait J.H."/>
            <person name="Berthelot C."/>
            <person name="Roest Crollius H."/>
            <person name="Guiguen Y."/>
        </authorList>
    </citation>
    <scope>NUCLEOTIDE SEQUENCE</scope>
    <source>
        <strain evidence="2">NC1722</strain>
    </source>
</reference>
<feature type="compositionally biased region" description="Polar residues" evidence="1">
    <location>
        <begin position="542"/>
        <end position="569"/>
    </location>
</feature>
<feature type="compositionally biased region" description="Acidic residues" evidence="1">
    <location>
        <begin position="105"/>
        <end position="115"/>
    </location>
</feature>
<feature type="compositionally biased region" description="Basic and acidic residues" evidence="1">
    <location>
        <begin position="116"/>
        <end position="129"/>
    </location>
</feature>
<feature type="compositionally biased region" description="Basic and acidic residues" evidence="1">
    <location>
        <begin position="287"/>
        <end position="300"/>
    </location>
</feature>
<dbReference type="GO" id="GO:0030425">
    <property type="term" value="C:dendrite"/>
    <property type="evidence" value="ECO:0007669"/>
    <property type="project" value="TreeGrafter"/>
</dbReference>
<feature type="region of interest" description="Disordered" evidence="1">
    <location>
        <begin position="675"/>
        <end position="704"/>
    </location>
</feature>
<feature type="compositionally biased region" description="Polar residues" evidence="1">
    <location>
        <begin position="484"/>
        <end position="495"/>
    </location>
</feature>
<feature type="compositionally biased region" description="Basic and acidic residues" evidence="1">
    <location>
        <begin position="81"/>
        <end position="95"/>
    </location>
</feature>
<feature type="compositionally biased region" description="Acidic residues" evidence="1">
    <location>
        <begin position="206"/>
        <end position="218"/>
    </location>
</feature>
<dbReference type="GO" id="GO:0016358">
    <property type="term" value="P:dendrite development"/>
    <property type="evidence" value="ECO:0007669"/>
    <property type="project" value="TreeGrafter"/>
</dbReference>
<evidence type="ECO:0000313" key="3">
    <source>
        <dbReference type="Proteomes" id="UP001221898"/>
    </source>
</evidence>
<evidence type="ECO:0008006" key="4">
    <source>
        <dbReference type="Google" id="ProtNLM"/>
    </source>
</evidence>
<feature type="non-terminal residue" evidence="2">
    <location>
        <position position="1122"/>
    </location>
</feature>
<feature type="region of interest" description="Disordered" evidence="1">
    <location>
        <begin position="81"/>
        <end position="226"/>
    </location>
</feature>
<keyword evidence="3" id="KW-1185">Reference proteome</keyword>
<accession>A0AAD7SN06</accession>
<dbReference type="EMBL" id="JAINUG010000047">
    <property type="protein sequence ID" value="KAJ8405677.1"/>
    <property type="molecule type" value="Genomic_DNA"/>
</dbReference>
<dbReference type="GO" id="GO:0005829">
    <property type="term" value="C:cytosol"/>
    <property type="evidence" value="ECO:0007669"/>
    <property type="project" value="TreeGrafter"/>
</dbReference>
<dbReference type="GO" id="GO:0003779">
    <property type="term" value="F:actin binding"/>
    <property type="evidence" value="ECO:0007669"/>
    <property type="project" value="TreeGrafter"/>
</dbReference>
<dbReference type="GO" id="GO:0031114">
    <property type="term" value="P:regulation of microtubule depolymerization"/>
    <property type="evidence" value="ECO:0007669"/>
    <property type="project" value="TreeGrafter"/>
</dbReference>
<evidence type="ECO:0000256" key="1">
    <source>
        <dbReference type="SAM" id="MobiDB-lite"/>
    </source>
</evidence>
<feature type="compositionally biased region" description="Polar residues" evidence="1">
    <location>
        <begin position="840"/>
        <end position="854"/>
    </location>
</feature>
<evidence type="ECO:0000313" key="2">
    <source>
        <dbReference type="EMBL" id="KAJ8405677.1"/>
    </source>
</evidence>
<feature type="region of interest" description="Disordered" evidence="1">
    <location>
        <begin position="516"/>
        <end position="619"/>
    </location>
</feature>
<feature type="compositionally biased region" description="Polar residues" evidence="1">
    <location>
        <begin position="362"/>
        <end position="371"/>
    </location>
</feature>
<dbReference type="GO" id="GO:0005875">
    <property type="term" value="C:microtubule associated complex"/>
    <property type="evidence" value="ECO:0007669"/>
    <property type="project" value="TreeGrafter"/>
</dbReference>
<dbReference type="PANTHER" id="PTHR13843">
    <property type="entry name" value="MICROTUBULE-ASSOCIATED PROTEIN"/>
    <property type="match status" value="1"/>
</dbReference>
<dbReference type="InterPro" id="IPR026074">
    <property type="entry name" value="MAP1"/>
</dbReference>
<dbReference type="GO" id="GO:0045202">
    <property type="term" value="C:synapse"/>
    <property type="evidence" value="ECO:0007669"/>
    <property type="project" value="TreeGrafter"/>
</dbReference>
<feature type="compositionally biased region" description="Polar residues" evidence="1">
    <location>
        <begin position="676"/>
        <end position="700"/>
    </location>
</feature>
<feature type="compositionally biased region" description="Acidic residues" evidence="1">
    <location>
        <begin position="130"/>
        <end position="157"/>
    </location>
</feature>
<feature type="region of interest" description="Disordered" evidence="1">
    <location>
        <begin position="440"/>
        <end position="498"/>
    </location>
</feature>
<feature type="region of interest" description="Disordered" evidence="1">
    <location>
        <begin position="811"/>
        <end position="1002"/>
    </location>
</feature>
<dbReference type="GO" id="GO:0007409">
    <property type="term" value="P:axonogenesis"/>
    <property type="evidence" value="ECO:0007669"/>
    <property type="project" value="TreeGrafter"/>
</dbReference>
<dbReference type="Proteomes" id="UP001221898">
    <property type="component" value="Unassembled WGS sequence"/>
</dbReference>
<organism evidence="2 3">
    <name type="scientific">Aldrovandia affinis</name>
    <dbReference type="NCBI Taxonomy" id="143900"/>
    <lineage>
        <taxon>Eukaryota</taxon>
        <taxon>Metazoa</taxon>
        <taxon>Chordata</taxon>
        <taxon>Craniata</taxon>
        <taxon>Vertebrata</taxon>
        <taxon>Euteleostomi</taxon>
        <taxon>Actinopterygii</taxon>
        <taxon>Neopterygii</taxon>
        <taxon>Teleostei</taxon>
        <taxon>Notacanthiformes</taxon>
        <taxon>Halosauridae</taxon>
        <taxon>Aldrovandia</taxon>
    </lineage>
</organism>
<sequence length="1122" mass="120306">AKLSEAKLSAASAGVAISVAAVAGIAEAFESERSIMSSPEDLTKDFEELKTHKVVEDNKKVPHTNLEDKDFGVVIQNDETVLPKESLEADEHVESLDEGITTTEPEGECGETPEEPESKGKINGDANEKFEDEGTGLEESSEAGDYEDKGESDEGDGQEYPVGRKGKHYSTGNGNDRCEGGETHLKVSAHKSVHDESHLTGTESEAASDEENCNEPLEEYTATSGHTQFTTNIYSSVSVPMGQMPKPRGFMNDETMSPSQEFIRFAGPALMSTYERRKISSLPDSPVSDHSKSDATEGKDYQASASTISPASLLEEDRYCKQFAADIVSPKEKAVEHNLPLGMPEKMAANSTKLSPAPLSPQIKTPTSDCSVNSDLTPTAVAAAVESQSECTHYASYYESLADEKASRVPSETARRLQGDIKVEVASVIKGFPAYGHSASALDKESHNTKRSSEEKSDGLMKTTRDLSPVDSNLFGVHKEDSKMSISEGTTSDKSATPVDEVVAEDTFSHIASASTASLATSSLPEPTADDVSPSLHAEVGSPQSTEVDDSLSVSVVQTPTTFQETEMSPSREECPRPMSISPDYSPKTAKSTMPQQEPKSPEQATMSVEFSQESPDHSLALDFSKQSPEHLALGANFHIAENGPTEVDFSPPDKAGSGFVKGNIEKTMLFKDTDSTNAASVSPSDGSTPSINTPSQTASPVKCDPLLKATVPSEMTLMVVGSSQNNGSQQGMKSTQNEWSSYQKLSEVNQKSAHASGVPNDSKKCLPPQSRSNVDLCLVTSCEYRHPKTELSPSFINPNPLEYFANEANAEEEEKPFAKCGGRPPSGGKQHAKQCEETPATSISESAPSQTDSDVPPGTEECPSITADGNIDSEDDSETLPTDRTITHRHADPPPASIRDSVPSPPRPDVCMVDPEAMPATESLENLSKKEVSDKIAKKKSSSPARKTTTAKKKYPSKLDVKSDVKGGGDKDVKNATNTYASKGPKSVTSGSASSKAAGGAGVPNCPPVYLDLVYVPNHCNAKNVDADFFKRVRSSYYVVSGNDLAAQEPSRAVLDSLLEGKSQWGNNMQVTLIPTHDSVVMREWYQETHEKQQNLNITVLASSSTVVMQDESFPACKIEL</sequence>
<dbReference type="GO" id="GO:0008017">
    <property type="term" value="F:microtubule binding"/>
    <property type="evidence" value="ECO:0007669"/>
    <property type="project" value="InterPro"/>
</dbReference>
<feature type="compositionally biased region" description="Basic and acidic residues" evidence="1">
    <location>
        <begin position="176"/>
        <end position="185"/>
    </location>
</feature>
<feature type="compositionally biased region" description="Basic and acidic residues" evidence="1">
    <location>
        <begin position="928"/>
        <end position="937"/>
    </location>
</feature>
<feature type="compositionally biased region" description="Polar residues" evidence="1">
    <location>
        <begin position="589"/>
        <end position="614"/>
    </location>
</feature>
<name>A0AAD7SN06_9TELE</name>
<dbReference type="GO" id="GO:0005874">
    <property type="term" value="C:microtubule"/>
    <property type="evidence" value="ECO:0007669"/>
    <property type="project" value="InterPro"/>
</dbReference>
<feature type="region of interest" description="Disordered" evidence="1">
    <location>
        <begin position="723"/>
        <end position="743"/>
    </location>
</feature>
<comment type="caution">
    <text evidence="2">The sequence shown here is derived from an EMBL/GenBank/DDBJ whole genome shotgun (WGS) entry which is preliminary data.</text>
</comment>
<gene>
    <name evidence="2" type="ORF">AAFF_G00316570</name>
</gene>